<keyword evidence="2" id="KW-1185">Reference proteome</keyword>
<dbReference type="Proteomes" id="UP000184603">
    <property type="component" value="Unassembled WGS sequence"/>
</dbReference>
<gene>
    <name evidence="1" type="ORF">SAMN02745220_05157</name>
</gene>
<organism evidence="1 2">
    <name type="scientific">Desulfopila aestuarii DSM 18488</name>
    <dbReference type="NCBI Taxonomy" id="1121416"/>
    <lineage>
        <taxon>Bacteria</taxon>
        <taxon>Pseudomonadati</taxon>
        <taxon>Thermodesulfobacteriota</taxon>
        <taxon>Desulfobulbia</taxon>
        <taxon>Desulfobulbales</taxon>
        <taxon>Desulfocapsaceae</taxon>
        <taxon>Desulfopila</taxon>
    </lineage>
</organism>
<evidence type="ECO:0000313" key="1">
    <source>
        <dbReference type="EMBL" id="SHO53491.1"/>
    </source>
</evidence>
<name>A0A1M7YLK9_9BACT</name>
<dbReference type="PANTHER" id="PTHR41791:SF1">
    <property type="entry name" value="SSL7039 PROTEIN"/>
    <property type="match status" value="1"/>
</dbReference>
<dbReference type="RefSeq" id="WP_073617069.1">
    <property type="nucleotide sequence ID" value="NZ_FRFE01000058.1"/>
</dbReference>
<dbReference type="PANTHER" id="PTHR41791">
    <property type="entry name" value="SSL7039 PROTEIN"/>
    <property type="match status" value="1"/>
</dbReference>
<evidence type="ECO:0000313" key="2">
    <source>
        <dbReference type="Proteomes" id="UP000184603"/>
    </source>
</evidence>
<dbReference type="STRING" id="1121416.SAMN02745220_05157"/>
<dbReference type="NCBIfam" id="TIGR02683">
    <property type="entry name" value="upstrm_HI1419"/>
    <property type="match status" value="1"/>
</dbReference>
<accession>A0A1M7YLK9</accession>
<dbReference type="OrthoDB" id="9800258at2"/>
<reference evidence="1 2" key="1">
    <citation type="submission" date="2016-12" db="EMBL/GenBank/DDBJ databases">
        <authorList>
            <person name="Song W.-J."/>
            <person name="Kurnit D.M."/>
        </authorList>
    </citation>
    <scope>NUCLEOTIDE SEQUENCE [LARGE SCALE GENOMIC DNA]</scope>
    <source>
        <strain evidence="1 2">DSM 18488</strain>
    </source>
</reference>
<dbReference type="InterPro" id="IPR014056">
    <property type="entry name" value="TypeIITA-like_toxin_pred"/>
</dbReference>
<protein>
    <submittedName>
        <fullName evidence="1">Putative addiction module killer protein</fullName>
    </submittedName>
</protein>
<proteinExistence type="predicted"/>
<sequence length="114" mass="12979">MARLAKPPRVIVFADKDGKEPFTEWLYGLKDVMGRKRILVRITRLEQGNFGDCEPVGEGVSELRMFFGAGYRVYFGEDAENIVVLLCGGDKGSQAQDIKKAKAYWREYLNNEKL</sequence>
<dbReference type="EMBL" id="FRFE01000058">
    <property type="protein sequence ID" value="SHO53491.1"/>
    <property type="molecule type" value="Genomic_DNA"/>
</dbReference>
<dbReference type="AlphaFoldDB" id="A0A1M7YLK9"/>
<dbReference type="PIRSF" id="PIRSF028744">
    <property type="entry name" value="Addict_mod_HI1419"/>
    <property type="match status" value="1"/>
</dbReference>